<organism evidence="1 2">
    <name type="scientific">Mucilaginibacter psychrotolerans</name>
    <dbReference type="NCBI Taxonomy" id="1524096"/>
    <lineage>
        <taxon>Bacteria</taxon>
        <taxon>Pseudomonadati</taxon>
        <taxon>Bacteroidota</taxon>
        <taxon>Sphingobacteriia</taxon>
        <taxon>Sphingobacteriales</taxon>
        <taxon>Sphingobacteriaceae</taxon>
        <taxon>Mucilaginibacter</taxon>
    </lineage>
</organism>
<dbReference type="PROSITE" id="PS51257">
    <property type="entry name" value="PROKAR_LIPOPROTEIN"/>
    <property type="match status" value="1"/>
</dbReference>
<dbReference type="EMBL" id="SOZE01000014">
    <property type="protein sequence ID" value="TFF36768.1"/>
    <property type="molecule type" value="Genomic_DNA"/>
</dbReference>
<dbReference type="AlphaFoldDB" id="A0A4Y8SCU8"/>
<evidence type="ECO:0000313" key="2">
    <source>
        <dbReference type="Proteomes" id="UP000297540"/>
    </source>
</evidence>
<gene>
    <name evidence="1" type="ORF">E2R66_15095</name>
</gene>
<proteinExistence type="predicted"/>
<dbReference type="RefSeq" id="WP_133231922.1">
    <property type="nucleotide sequence ID" value="NZ_SOZE01000014.1"/>
</dbReference>
<evidence type="ECO:0000313" key="1">
    <source>
        <dbReference type="EMBL" id="TFF36768.1"/>
    </source>
</evidence>
<sequence length="96" mass="10770">MQNKILLILSLVTLASICGCNPNGSTSSYHLTATERKICDTLQIDSSIVMDIRAETNKKIEPFHYSLSKIYEKGKETELDPVYLKGLVFDEQSSRS</sequence>
<protein>
    <submittedName>
        <fullName evidence="1">Uncharacterized protein</fullName>
    </submittedName>
</protein>
<name>A0A4Y8SCU8_9SPHI</name>
<keyword evidence="2" id="KW-1185">Reference proteome</keyword>
<dbReference type="Proteomes" id="UP000297540">
    <property type="component" value="Unassembled WGS sequence"/>
</dbReference>
<reference evidence="1 2" key="1">
    <citation type="journal article" date="2017" name="Int. J. Syst. Evol. Microbiol.">
        <title>Mucilaginibacterpsychrotolerans sp. nov., isolated from peatlands.</title>
        <authorList>
            <person name="Deng Y."/>
            <person name="Shen L."/>
            <person name="Xu B."/>
            <person name="Liu Y."/>
            <person name="Gu Z."/>
            <person name="Liu H."/>
            <person name="Zhou Y."/>
        </authorList>
    </citation>
    <scope>NUCLEOTIDE SEQUENCE [LARGE SCALE GENOMIC DNA]</scope>
    <source>
        <strain evidence="1 2">NH7-4</strain>
    </source>
</reference>
<accession>A0A4Y8SCU8</accession>
<comment type="caution">
    <text evidence="1">The sequence shown here is derived from an EMBL/GenBank/DDBJ whole genome shotgun (WGS) entry which is preliminary data.</text>
</comment>